<dbReference type="SUPFAM" id="SSF52151">
    <property type="entry name" value="FabD/lysophospholipase-like"/>
    <property type="match status" value="1"/>
</dbReference>
<reference evidence="2 3" key="1">
    <citation type="submission" date="2019-01" db="EMBL/GenBank/DDBJ databases">
        <authorList>
            <person name="Ferrante I. M."/>
        </authorList>
    </citation>
    <scope>NUCLEOTIDE SEQUENCE [LARGE SCALE GENOMIC DNA]</scope>
    <source>
        <strain evidence="2 3">B856</strain>
    </source>
</reference>
<proteinExistence type="predicted"/>
<gene>
    <name evidence="2" type="ORF">PSNMU_V1.4_AUG-EV-PASAV3_0115640</name>
</gene>
<evidence type="ECO:0000313" key="3">
    <source>
        <dbReference type="Proteomes" id="UP000291116"/>
    </source>
</evidence>
<sequence length="335" mass="36216">MGSASHHLFPAALCASARSAGGWATVALVLLLAASHAICWLPLQLVYGLPPVGNHAGPSSVCLPGGGFSGFWFHLGYLHSLEERQREHQRGHQADPVLLHDYDYYCFSAGCLSILSAFLNRSLDEVYGAALAAQNAWKDGTHSRFDIVDHFFDSLVPPEEEFEALLHGSGGNGNATAPHDANFLPRLKILVTTSSEGLSVMESRNRDELRENIRRTTWVPYLTGWGMLVDAGGSSNNNNNKSSNDVYYLDGGFSRVLHPACGASWDLPFVWETLVHTFSPGLTRGQVESLWARGYGHGGYDLPPVPRGRAKATATTAARAPNTTSAAQGERRGSD</sequence>
<dbReference type="EMBL" id="CAACVS010000648">
    <property type="protein sequence ID" value="VEU44547.1"/>
    <property type="molecule type" value="Genomic_DNA"/>
</dbReference>
<evidence type="ECO:0000256" key="1">
    <source>
        <dbReference type="SAM" id="MobiDB-lite"/>
    </source>
</evidence>
<evidence type="ECO:0000313" key="2">
    <source>
        <dbReference type="EMBL" id="VEU44547.1"/>
    </source>
</evidence>
<dbReference type="InterPro" id="IPR016035">
    <property type="entry name" value="Acyl_Trfase/lysoPLipase"/>
</dbReference>
<feature type="region of interest" description="Disordered" evidence="1">
    <location>
        <begin position="302"/>
        <end position="335"/>
    </location>
</feature>
<evidence type="ECO:0008006" key="4">
    <source>
        <dbReference type="Google" id="ProtNLM"/>
    </source>
</evidence>
<keyword evidence="3" id="KW-1185">Reference proteome</keyword>
<dbReference type="AlphaFoldDB" id="A0A448ZR75"/>
<dbReference type="Proteomes" id="UP000291116">
    <property type="component" value="Unassembled WGS sequence"/>
</dbReference>
<protein>
    <recommendedName>
        <fullName evidence="4">PNPLA domain-containing protein</fullName>
    </recommendedName>
</protein>
<organism evidence="2 3">
    <name type="scientific">Pseudo-nitzschia multistriata</name>
    <dbReference type="NCBI Taxonomy" id="183589"/>
    <lineage>
        <taxon>Eukaryota</taxon>
        <taxon>Sar</taxon>
        <taxon>Stramenopiles</taxon>
        <taxon>Ochrophyta</taxon>
        <taxon>Bacillariophyta</taxon>
        <taxon>Bacillariophyceae</taxon>
        <taxon>Bacillariophycidae</taxon>
        <taxon>Bacillariales</taxon>
        <taxon>Bacillariaceae</taxon>
        <taxon>Pseudo-nitzschia</taxon>
    </lineage>
</organism>
<feature type="compositionally biased region" description="Low complexity" evidence="1">
    <location>
        <begin position="311"/>
        <end position="327"/>
    </location>
</feature>
<name>A0A448ZR75_9STRA</name>
<accession>A0A448ZR75</accession>
<dbReference type="OrthoDB" id="43630at2759"/>